<reference evidence="1" key="1">
    <citation type="submission" date="2019-08" db="EMBL/GenBank/DDBJ databases">
        <authorList>
            <person name="Kucharzyk K."/>
            <person name="Murdoch R.W."/>
            <person name="Higgins S."/>
            <person name="Loffler F."/>
        </authorList>
    </citation>
    <scope>NUCLEOTIDE SEQUENCE</scope>
</reference>
<sequence>MKQWYEYPALRDKETFLCMLRKGMTCEEIAEETGCSVSAVHTAEKRHRLRKPVIIMSEELRRKLEL</sequence>
<evidence type="ECO:0000313" key="1">
    <source>
        <dbReference type="EMBL" id="MPM04026.1"/>
    </source>
</evidence>
<comment type="caution">
    <text evidence="1">The sequence shown here is derived from an EMBL/GenBank/DDBJ whole genome shotgun (WGS) entry which is preliminary data.</text>
</comment>
<proteinExistence type="predicted"/>
<protein>
    <recommendedName>
        <fullName evidence="2">HTH luxR-type domain-containing protein</fullName>
    </recommendedName>
</protein>
<dbReference type="SUPFAM" id="SSF88659">
    <property type="entry name" value="Sigma3 and sigma4 domains of RNA polymerase sigma factors"/>
    <property type="match status" value="1"/>
</dbReference>
<organism evidence="1">
    <name type="scientific">bioreactor metagenome</name>
    <dbReference type="NCBI Taxonomy" id="1076179"/>
    <lineage>
        <taxon>unclassified sequences</taxon>
        <taxon>metagenomes</taxon>
        <taxon>ecological metagenomes</taxon>
    </lineage>
</organism>
<dbReference type="Gene3D" id="1.10.10.60">
    <property type="entry name" value="Homeodomain-like"/>
    <property type="match status" value="1"/>
</dbReference>
<dbReference type="AlphaFoldDB" id="A0A644WJH0"/>
<dbReference type="EMBL" id="VSSQ01001003">
    <property type="protein sequence ID" value="MPM04026.1"/>
    <property type="molecule type" value="Genomic_DNA"/>
</dbReference>
<gene>
    <name evidence="1" type="ORF">SDC9_50293</name>
</gene>
<accession>A0A644WJH0</accession>
<evidence type="ECO:0008006" key="2">
    <source>
        <dbReference type="Google" id="ProtNLM"/>
    </source>
</evidence>
<name>A0A644WJH0_9ZZZZ</name>
<dbReference type="InterPro" id="IPR013324">
    <property type="entry name" value="RNA_pol_sigma_r3/r4-like"/>
</dbReference>